<dbReference type="EMBL" id="JACGCM010001259">
    <property type="protein sequence ID" value="KAF6157785.1"/>
    <property type="molecule type" value="Genomic_DNA"/>
</dbReference>
<protein>
    <recommendedName>
        <fullName evidence="6">Protein DETOXIFICATION</fullName>
    </recommendedName>
    <alternativeName>
        <fullName evidence="6">Multidrug and toxic compound extrusion protein</fullName>
    </alternativeName>
</protein>
<dbReference type="InterPro" id="IPR045069">
    <property type="entry name" value="MATE_euk"/>
</dbReference>
<evidence type="ECO:0000256" key="8">
    <source>
        <dbReference type="SAM" id="MobiDB-lite"/>
    </source>
</evidence>
<feature type="transmembrane region" description="Helical" evidence="6">
    <location>
        <begin position="134"/>
        <end position="151"/>
    </location>
</feature>
<evidence type="ECO:0000256" key="3">
    <source>
        <dbReference type="ARBA" id="ARBA00022692"/>
    </source>
</evidence>
<dbReference type="InterPro" id="IPR019557">
    <property type="entry name" value="AminoTfrase-like_pln_mobile"/>
</dbReference>
<evidence type="ECO:0000256" key="2">
    <source>
        <dbReference type="ARBA" id="ARBA00010199"/>
    </source>
</evidence>
<dbReference type="Pfam" id="PF10536">
    <property type="entry name" value="PMD"/>
    <property type="match status" value="1"/>
</dbReference>
<dbReference type="GO" id="GO:0015297">
    <property type="term" value="F:antiporter activity"/>
    <property type="evidence" value="ECO:0007669"/>
    <property type="project" value="InterPro"/>
</dbReference>
<feature type="transmembrane region" description="Helical" evidence="6">
    <location>
        <begin position="178"/>
        <end position="201"/>
    </location>
</feature>
<dbReference type="OrthoDB" id="2126698at2759"/>
<comment type="caution">
    <text evidence="10">The sequence shown here is derived from an EMBL/GenBank/DDBJ whole genome shotgun (WGS) entry which is preliminary data.</text>
</comment>
<keyword evidence="7" id="KW-0175">Coiled coil</keyword>
<feature type="transmembrane region" description="Helical" evidence="6">
    <location>
        <begin position="28"/>
        <end position="50"/>
    </location>
</feature>
<reference evidence="10 11" key="1">
    <citation type="journal article" date="2020" name="IScience">
        <title>Genome Sequencing of the Endangered Kingdonia uniflora (Circaeasteraceae, Ranunculales) Reveals Potential Mechanisms of Evolutionary Specialization.</title>
        <authorList>
            <person name="Sun Y."/>
            <person name="Deng T."/>
            <person name="Zhang A."/>
            <person name="Moore M.J."/>
            <person name="Landis J.B."/>
            <person name="Lin N."/>
            <person name="Zhang H."/>
            <person name="Zhang X."/>
            <person name="Huang J."/>
            <person name="Zhang X."/>
            <person name="Sun H."/>
            <person name="Wang H."/>
        </authorList>
    </citation>
    <scope>NUCLEOTIDE SEQUENCE [LARGE SCALE GENOMIC DNA]</scope>
    <source>
        <strain evidence="10">TB1705</strain>
        <tissue evidence="10">Leaf</tissue>
    </source>
</reference>
<evidence type="ECO:0000256" key="1">
    <source>
        <dbReference type="ARBA" id="ARBA00004141"/>
    </source>
</evidence>
<evidence type="ECO:0000313" key="10">
    <source>
        <dbReference type="EMBL" id="KAF6157785.1"/>
    </source>
</evidence>
<dbReference type="CDD" id="cd13132">
    <property type="entry name" value="MATE_eukaryotic"/>
    <property type="match status" value="1"/>
</dbReference>
<keyword evidence="5 6" id="KW-0472">Membrane</keyword>
<comment type="subcellular location">
    <subcellularLocation>
        <location evidence="1">Membrane</location>
        <topology evidence="1">Multi-pass membrane protein</topology>
    </subcellularLocation>
</comment>
<feature type="domain" description="Aminotransferase-like plant mobile" evidence="9">
    <location>
        <begin position="514"/>
        <end position="665"/>
    </location>
</feature>
<dbReference type="AlphaFoldDB" id="A0A7J7MSA7"/>
<feature type="coiled-coil region" evidence="7">
    <location>
        <begin position="834"/>
        <end position="861"/>
    </location>
</feature>
<feature type="coiled-coil region" evidence="7">
    <location>
        <begin position="756"/>
        <end position="800"/>
    </location>
</feature>
<sequence>MYMFQTGISGALETLCGQGYGAKLYKMLGIYLQSSIITTFSLSVLLSILWFNAEPILVWLHQEPEVAKMAALYVKYLIPGLFAYGFLQSILRFLQTQTVIMPLVLCSAIPFVIHIGIAYVFVHHSGLGFKGAPLSASLSLWISLLMLVLYVKYSEKFKYTWEGLSMESFHYVIPNLKLAIPSAVMVCLEYWAFGILVLVAGLMPNSENSTSLFSMCLNTEAVTYMITYGFSAAVSTRVSNELGAGNGDKAKNAVAVTLKLSVLLALTMIILLLFGHNIWASFFSDSSEIINDFASMTPLLALAILFDSAQGVLSGVARGCGWQHLAAWTNLTAFYVIGMPIGVFLAFKIQLYAKGLWIGLVCGLFCQTCFLLLLTLRTKWTKMELSVNDDEKFVLVINTNVPASDTPQYEPFLNFVVEEQEQGTRTTDEEGIQDDNNNDSSSESEANKYGPRNTNLFTSFQTHGAKILALGQNLGFLRVFHHSPTWNIGREVEKVQSLVNLQGLGRIGAISYTYYNAVLIIAFAKRWHPEKNIFHFKWGEITITLEDVWRLIGLRVGGDMTIIQGKWGATNVKQVFRDCFYQSDQVYHDLKVGGAGISLSLMKMVDFFAYKVERNAATVASSSSEPPSLSSRAVAKAYMLFVLGSFLFPTKKGTDVSPKYLNFFEFKNSEIKWSCKCQSSCMLYYIARGECMHTFIGFADGYFEWFKRVSFTKLCPTAVNLDENDDERILGDGGTVDGGGVGSPIRGGVGGVGLSQREHTDECERLKESNDKLQADLQAKRDLSETEKKLNNKVDECETLASINEKLMEEVVNLQPQPLALNLVPQSEPNVVGVENWKQKYNELSAKYEEAQRKLSVRDRNETKLTISEEMRFNLQADNDEWVYEPLSSNACNVVLNYFVLFSNYGLVVVFAMQGV</sequence>
<evidence type="ECO:0000256" key="6">
    <source>
        <dbReference type="RuleBase" id="RU004914"/>
    </source>
</evidence>
<feature type="region of interest" description="Disordered" evidence="8">
    <location>
        <begin position="423"/>
        <end position="449"/>
    </location>
</feature>
<feature type="transmembrane region" description="Helical" evidence="6">
    <location>
        <begin position="99"/>
        <end position="122"/>
    </location>
</feature>
<dbReference type="Pfam" id="PF01554">
    <property type="entry name" value="MatE"/>
    <property type="match status" value="2"/>
</dbReference>
<comment type="similarity">
    <text evidence="2 6">Belongs to the multi antimicrobial extrusion (MATE) (TC 2.A.66.1) family.</text>
</comment>
<accession>A0A7J7MSA7</accession>
<dbReference type="NCBIfam" id="TIGR00797">
    <property type="entry name" value="matE"/>
    <property type="match status" value="1"/>
</dbReference>
<keyword evidence="11" id="KW-1185">Reference proteome</keyword>
<feature type="transmembrane region" description="Helical" evidence="6">
    <location>
        <begin position="355"/>
        <end position="376"/>
    </location>
</feature>
<gene>
    <name evidence="10" type="ORF">GIB67_038253</name>
</gene>
<feature type="transmembrane region" description="Helical" evidence="6">
    <location>
        <begin position="70"/>
        <end position="87"/>
    </location>
</feature>
<dbReference type="GO" id="GO:1990961">
    <property type="term" value="P:xenobiotic detoxification by transmembrane export across the plasma membrane"/>
    <property type="evidence" value="ECO:0007669"/>
    <property type="project" value="InterPro"/>
</dbReference>
<comment type="caution">
    <text evidence="6">Lacks conserved residue(s) required for the propagation of feature annotation.</text>
</comment>
<evidence type="ECO:0000256" key="7">
    <source>
        <dbReference type="SAM" id="Coils"/>
    </source>
</evidence>
<feature type="transmembrane region" description="Helical" evidence="6">
    <location>
        <begin position="221"/>
        <end position="240"/>
    </location>
</feature>
<evidence type="ECO:0000259" key="9">
    <source>
        <dbReference type="Pfam" id="PF10536"/>
    </source>
</evidence>
<dbReference type="Proteomes" id="UP000541444">
    <property type="component" value="Unassembled WGS sequence"/>
</dbReference>
<evidence type="ECO:0000313" key="11">
    <source>
        <dbReference type="Proteomes" id="UP000541444"/>
    </source>
</evidence>
<keyword evidence="3 6" id="KW-0812">Transmembrane</keyword>
<dbReference type="GO" id="GO:0042910">
    <property type="term" value="F:xenobiotic transmembrane transporter activity"/>
    <property type="evidence" value="ECO:0007669"/>
    <property type="project" value="InterPro"/>
</dbReference>
<dbReference type="GO" id="GO:0016020">
    <property type="term" value="C:membrane"/>
    <property type="evidence" value="ECO:0007669"/>
    <property type="project" value="UniProtKB-SubCell"/>
</dbReference>
<organism evidence="10 11">
    <name type="scientific">Kingdonia uniflora</name>
    <dbReference type="NCBI Taxonomy" id="39325"/>
    <lineage>
        <taxon>Eukaryota</taxon>
        <taxon>Viridiplantae</taxon>
        <taxon>Streptophyta</taxon>
        <taxon>Embryophyta</taxon>
        <taxon>Tracheophyta</taxon>
        <taxon>Spermatophyta</taxon>
        <taxon>Magnoliopsida</taxon>
        <taxon>Ranunculales</taxon>
        <taxon>Circaeasteraceae</taxon>
        <taxon>Kingdonia</taxon>
    </lineage>
</organism>
<evidence type="ECO:0000256" key="4">
    <source>
        <dbReference type="ARBA" id="ARBA00022989"/>
    </source>
</evidence>
<feature type="transmembrane region" description="Helical" evidence="6">
    <location>
        <begin position="325"/>
        <end position="349"/>
    </location>
</feature>
<feature type="transmembrane region" description="Helical" evidence="6">
    <location>
        <begin position="252"/>
        <end position="273"/>
    </location>
</feature>
<name>A0A7J7MSA7_9MAGN</name>
<proteinExistence type="inferred from homology"/>
<dbReference type="PANTHER" id="PTHR11206">
    <property type="entry name" value="MULTIDRUG RESISTANCE PROTEIN"/>
    <property type="match status" value="1"/>
</dbReference>
<keyword evidence="4 6" id="KW-1133">Transmembrane helix</keyword>
<evidence type="ECO:0000256" key="5">
    <source>
        <dbReference type="ARBA" id="ARBA00023136"/>
    </source>
</evidence>
<dbReference type="InterPro" id="IPR002528">
    <property type="entry name" value="MATE_fam"/>
</dbReference>